<evidence type="ECO:0000313" key="5">
    <source>
        <dbReference type="Proteomes" id="UP000199356"/>
    </source>
</evidence>
<sequence>MKLKPTLAAAAALATAWGGMASAETLRVVEVLTTNERTGLMEEIVAEFETDHPDVDVELITVPWDSAFERILTMTMSGQPIDVIEMPERWISTLAVNDVLRDLEPWLNEWEGADQLTGSTMEFTKIYDDTSYFVPYGYFVRAMYYNKPLLAEAGYDAPPETWEEFNEMARAVSEIDGKYGYCLRGSTGGFVGWWLAVSAMTGADSWFNEDGTSIFDSPEAIEGIQMMLDLYNDGAAPEDSVNWGFNEQVSGFYSGTCAFMDQDPDALIQVRERMGREDFAVAPVPIGPAGEISPPIGMIGWAVSNSSENPELAQEFIGRLSAPEVNLEWAKFMGIVPAVEIPEDDEYYNDPQFAGFFTELEDDRWDLMTWPAHLPELGEFFDVLAVETSQAALLGQMTAEELGQEWDAFLTEAQQRWMSEQ</sequence>
<dbReference type="Proteomes" id="UP000199356">
    <property type="component" value="Unassembled WGS sequence"/>
</dbReference>
<dbReference type="InterPro" id="IPR050490">
    <property type="entry name" value="Bact_solute-bd_prot1"/>
</dbReference>
<evidence type="ECO:0000256" key="2">
    <source>
        <dbReference type="ARBA" id="ARBA00008520"/>
    </source>
</evidence>
<evidence type="ECO:0000313" key="4">
    <source>
        <dbReference type="EMBL" id="SFQ07652.1"/>
    </source>
</evidence>
<accession>A0A1I5VJU8</accession>
<dbReference type="PANTHER" id="PTHR43649">
    <property type="entry name" value="ARABINOSE-BINDING PROTEIN-RELATED"/>
    <property type="match status" value="1"/>
</dbReference>
<dbReference type="OrthoDB" id="9811951at2"/>
<dbReference type="RefSeq" id="WP_093425261.1">
    <property type="nucleotide sequence ID" value="NZ_FOXA01000032.1"/>
</dbReference>
<dbReference type="CDD" id="cd13585">
    <property type="entry name" value="PBP2_TMBP_like"/>
    <property type="match status" value="1"/>
</dbReference>
<evidence type="ECO:0000256" key="3">
    <source>
        <dbReference type="SAM" id="SignalP"/>
    </source>
</evidence>
<proteinExistence type="inferred from homology"/>
<feature type="signal peptide" evidence="3">
    <location>
        <begin position="1"/>
        <end position="23"/>
    </location>
</feature>
<evidence type="ECO:0000256" key="1">
    <source>
        <dbReference type="ARBA" id="ARBA00004418"/>
    </source>
</evidence>
<name>A0A1I5VJU8_9RHOB</name>
<feature type="chain" id="PRO_5011476529" evidence="3">
    <location>
        <begin position="24"/>
        <end position="421"/>
    </location>
</feature>
<dbReference type="SUPFAM" id="SSF53850">
    <property type="entry name" value="Periplasmic binding protein-like II"/>
    <property type="match status" value="1"/>
</dbReference>
<dbReference type="PANTHER" id="PTHR43649:SF30">
    <property type="entry name" value="ABC TRANSPORTER SUBSTRATE-BINDING PROTEIN"/>
    <property type="match status" value="1"/>
</dbReference>
<dbReference type="STRING" id="441119.SAMN04488047_1325"/>
<dbReference type="AlphaFoldDB" id="A0A1I5VJU8"/>
<protein>
    <submittedName>
        <fullName evidence="4">Carbohydrate ABC transporter substrate-binding protein, CUT1 family</fullName>
    </submittedName>
</protein>
<dbReference type="InterPro" id="IPR006059">
    <property type="entry name" value="SBP"/>
</dbReference>
<keyword evidence="3" id="KW-0732">Signal</keyword>
<reference evidence="4 5" key="1">
    <citation type="submission" date="2016-10" db="EMBL/GenBank/DDBJ databases">
        <authorList>
            <person name="de Groot N.N."/>
        </authorList>
    </citation>
    <scope>NUCLEOTIDE SEQUENCE [LARGE SCALE GENOMIC DNA]</scope>
    <source>
        <strain evidence="4 5">DSM 19547</strain>
    </source>
</reference>
<comment type="subcellular location">
    <subcellularLocation>
        <location evidence="1">Periplasm</location>
    </subcellularLocation>
</comment>
<dbReference type="Gene3D" id="3.40.190.10">
    <property type="entry name" value="Periplasmic binding protein-like II"/>
    <property type="match status" value="1"/>
</dbReference>
<comment type="similarity">
    <text evidence="2">Belongs to the bacterial solute-binding protein 1 family.</text>
</comment>
<organism evidence="4 5">
    <name type="scientific">Tranquillimonas alkanivorans</name>
    <dbReference type="NCBI Taxonomy" id="441119"/>
    <lineage>
        <taxon>Bacteria</taxon>
        <taxon>Pseudomonadati</taxon>
        <taxon>Pseudomonadota</taxon>
        <taxon>Alphaproteobacteria</taxon>
        <taxon>Rhodobacterales</taxon>
        <taxon>Roseobacteraceae</taxon>
        <taxon>Tranquillimonas</taxon>
    </lineage>
</organism>
<dbReference type="GO" id="GO:0042597">
    <property type="term" value="C:periplasmic space"/>
    <property type="evidence" value="ECO:0007669"/>
    <property type="project" value="UniProtKB-SubCell"/>
</dbReference>
<keyword evidence="5" id="KW-1185">Reference proteome</keyword>
<dbReference type="EMBL" id="FOXA01000032">
    <property type="protein sequence ID" value="SFQ07652.1"/>
    <property type="molecule type" value="Genomic_DNA"/>
</dbReference>
<dbReference type="Pfam" id="PF01547">
    <property type="entry name" value="SBP_bac_1"/>
    <property type="match status" value="1"/>
</dbReference>
<gene>
    <name evidence="4" type="ORF">SAMN04488047_1325</name>
</gene>